<accession>A0A915HN61</accession>
<reference evidence="2" key="1">
    <citation type="submission" date="2022-11" db="UniProtKB">
        <authorList>
            <consortium name="WormBaseParasite"/>
        </authorList>
    </citation>
    <scope>IDENTIFICATION</scope>
</reference>
<proteinExistence type="predicted"/>
<dbReference type="Proteomes" id="UP000887565">
    <property type="component" value="Unplaced"/>
</dbReference>
<evidence type="ECO:0000313" key="1">
    <source>
        <dbReference type="Proteomes" id="UP000887565"/>
    </source>
</evidence>
<dbReference type="WBParaSite" id="nRc.2.0.1.t03134-RA">
    <property type="protein sequence ID" value="nRc.2.0.1.t03134-RA"/>
    <property type="gene ID" value="nRc.2.0.1.g03134"/>
</dbReference>
<dbReference type="AlphaFoldDB" id="A0A915HN61"/>
<keyword evidence="1" id="KW-1185">Reference proteome</keyword>
<evidence type="ECO:0000313" key="2">
    <source>
        <dbReference type="WBParaSite" id="nRc.2.0.1.t03134-RA"/>
    </source>
</evidence>
<name>A0A915HN61_ROMCU</name>
<sequence length="46" mass="5367">MQDKRVFPIMGKIYCVECHWGRKIEAEAMQIEKDKQSKNPSKGVQT</sequence>
<protein>
    <submittedName>
        <fullName evidence="2">Uncharacterized protein</fullName>
    </submittedName>
</protein>
<organism evidence="1 2">
    <name type="scientific">Romanomermis culicivorax</name>
    <name type="common">Nematode worm</name>
    <dbReference type="NCBI Taxonomy" id="13658"/>
    <lineage>
        <taxon>Eukaryota</taxon>
        <taxon>Metazoa</taxon>
        <taxon>Ecdysozoa</taxon>
        <taxon>Nematoda</taxon>
        <taxon>Enoplea</taxon>
        <taxon>Dorylaimia</taxon>
        <taxon>Mermithida</taxon>
        <taxon>Mermithoidea</taxon>
        <taxon>Mermithidae</taxon>
        <taxon>Romanomermis</taxon>
    </lineage>
</organism>